<feature type="region of interest" description="Disordered" evidence="7">
    <location>
        <begin position="1"/>
        <end position="30"/>
    </location>
</feature>
<comment type="subcellular location">
    <subcellularLocation>
        <location evidence="2">Cell membrane</location>
        <topology evidence="2">Single-pass type II membrane protein</topology>
    </subcellularLocation>
    <subcellularLocation>
        <location evidence="6">Membrane</location>
        <topology evidence="6">Single-pass type II membrane protein</topology>
    </subcellularLocation>
</comment>
<comment type="caution">
    <text evidence="9">The sequence shown here is derived from an EMBL/GenBank/DDBJ whole genome shotgun (WGS) entry which is preliminary data.</text>
</comment>
<evidence type="ECO:0000259" key="8">
    <source>
        <dbReference type="Pfam" id="PF10502"/>
    </source>
</evidence>
<protein>
    <recommendedName>
        <fullName evidence="4 6">Signal peptidase I</fullName>
        <ecNumber evidence="4 6">3.4.21.89</ecNumber>
    </recommendedName>
</protein>
<dbReference type="EMBL" id="JBHSED010000007">
    <property type="protein sequence ID" value="MFC4303068.1"/>
    <property type="molecule type" value="Genomic_DNA"/>
</dbReference>
<evidence type="ECO:0000256" key="6">
    <source>
        <dbReference type="RuleBase" id="RU362042"/>
    </source>
</evidence>
<name>A0ABV8S811_9BACL</name>
<comment type="catalytic activity">
    <reaction evidence="1 6">
        <text>Cleavage of hydrophobic, N-terminal signal or leader sequences from secreted and periplasmic proteins.</text>
        <dbReference type="EC" id="3.4.21.89"/>
    </reaction>
</comment>
<evidence type="ECO:0000256" key="1">
    <source>
        <dbReference type="ARBA" id="ARBA00000677"/>
    </source>
</evidence>
<dbReference type="GO" id="GO:0009003">
    <property type="term" value="F:signal peptidase activity"/>
    <property type="evidence" value="ECO:0007669"/>
    <property type="project" value="UniProtKB-EC"/>
</dbReference>
<dbReference type="PRINTS" id="PR00727">
    <property type="entry name" value="LEADERPTASE"/>
</dbReference>
<dbReference type="Pfam" id="PF10502">
    <property type="entry name" value="Peptidase_S26"/>
    <property type="match status" value="1"/>
</dbReference>
<evidence type="ECO:0000256" key="4">
    <source>
        <dbReference type="ARBA" id="ARBA00013208"/>
    </source>
</evidence>
<dbReference type="PANTHER" id="PTHR43390">
    <property type="entry name" value="SIGNAL PEPTIDASE I"/>
    <property type="match status" value="1"/>
</dbReference>
<dbReference type="InterPro" id="IPR036286">
    <property type="entry name" value="LexA/Signal_pep-like_sf"/>
</dbReference>
<dbReference type="NCBIfam" id="TIGR02227">
    <property type="entry name" value="sigpep_I_bact"/>
    <property type="match status" value="1"/>
</dbReference>
<keyword evidence="6" id="KW-1133">Transmembrane helix</keyword>
<dbReference type="InterPro" id="IPR019757">
    <property type="entry name" value="Pept_S26A_signal_pept_1_Lys-AS"/>
</dbReference>
<comment type="similarity">
    <text evidence="3 6">Belongs to the peptidase S26 family.</text>
</comment>
<dbReference type="CDD" id="cd06530">
    <property type="entry name" value="S26_SPase_I"/>
    <property type="match status" value="1"/>
</dbReference>
<dbReference type="PANTHER" id="PTHR43390:SF1">
    <property type="entry name" value="CHLOROPLAST PROCESSING PEPTIDASE"/>
    <property type="match status" value="1"/>
</dbReference>
<organism evidence="9 10">
    <name type="scientific">Cohnella boryungensis</name>
    <dbReference type="NCBI Taxonomy" id="768479"/>
    <lineage>
        <taxon>Bacteria</taxon>
        <taxon>Bacillati</taxon>
        <taxon>Bacillota</taxon>
        <taxon>Bacilli</taxon>
        <taxon>Bacillales</taxon>
        <taxon>Paenibacillaceae</taxon>
        <taxon>Cohnella</taxon>
    </lineage>
</organism>
<keyword evidence="6" id="KW-0812">Transmembrane</keyword>
<evidence type="ECO:0000313" key="9">
    <source>
        <dbReference type="EMBL" id="MFC4303068.1"/>
    </source>
</evidence>
<evidence type="ECO:0000256" key="5">
    <source>
        <dbReference type="ARBA" id="ARBA00022801"/>
    </source>
</evidence>
<reference evidence="10" key="1">
    <citation type="journal article" date="2019" name="Int. J. Syst. Evol. Microbiol.">
        <title>The Global Catalogue of Microorganisms (GCM) 10K type strain sequencing project: providing services to taxonomists for standard genome sequencing and annotation.</title>
        <authorList>
            <consortium name="The Broad Institute Genomics Platform"/>
            <consortium name="The Broad Institute Genome Sequencing Center for Infectious Disease"/>
            <person name="Wu L."/>
            <person name="Ma J."/>
        </authorList>
    </citation>
    <scope>NUCLEOTIDE SEQUENCE [LARGE SCALE GENOMIC DNA]</scope>
    <source>
        <strain evidence="10">CGMCC 4.1641</strain>
    </source>
</reference>
<proteinExistence type="inferred from homology"/>
<dbReference type="Proteomes" id="UP001595755">
    <property type="component" value="Unassembled WGS sequence"/>
</dbReference>
<sequence length="208" mass="23405">METAVPGSRLRSASKPQKAAKPPKERKAYKPGLSGWRKELWDWTKALLIAAAVVLLLRAFVFQLSTVKKVSMEPTLHENEWLFVNKIALRFGSLERGDVVILKEPSENGEGKEYLVKRIVGIPGDSLEIRGGELYINGELKVEPYTDAKIEDGDFGPITVSADHYFVMGDNRHMNASKDSRAFKEVPKDLIQGRADFIVWPISRLKQL</sequence>
<dbReference type="InterPro" id="IPR019533">
    <property type="entry name" value="Peptidase_S26"/>
</dbReference>
<evidence type="ECO:0000256" key="2">
    <source>
        <dbReference type="ARBA" id="ARBA00004401"/>
    </source>
</evidence>
<dbReference type="Gene3D" id="2.10.109.10">
    <property type="entry name" value="Umud Fragment, subunit A"/>
    <property type="match status" value="1"/>
</dbReference>
<feature type="transmembrane region" description="Helical" evidence="6">
    <location>
        <begin position="43"/>
        <end position="62"/>
    </location>
</feature>
<dbReference type="InterPro" id="IPR000223">
    <property type="entry name" value="Pept_S26A_signal_pept_1"/>
</dbReference>
<gene>
    <name evidence="9" type="primary">lepB</name>
    <name evidence="9" type="ORF">ACFO1S_06360</name>
</gene>
<evidence type="ECO:0000256" key="3">
    <source>
        <dbReference type="ARBA" id="ARBA00009370"/>
    </source>
</evidence>
<dbReference type="PROSITE" id="PS00760">
    <property type="entry name" value="SPASE_I_2"/>
    <property type="match status" value="1"/>
</dbReference>
<dbReference type="EC" id="3.4.21.89" evidence="4 6"/>
<dbReference type="SUPFAM" id="SSF51306">
    <property type="entry name" value="LexA/Signal peptidase"/>
    <property type="match status" value="1"/>
</dbReference>
<keyword evidence="5 6" id="KW-0378">Hydrolase</keyword>
<feature type="domain" description="Peptidase S26" evidence="8">
    <location>
        <begin position="41"/>
        <end position="200"/>
    </location>
</feature>
<keyword evidence="6" id="KW-0472">Membrane</keyword>
<accession>A0ABV8S811</accession>
<keyword evidence="6" id="KW-0645">Protease</keyword>
<keyword evidence="10" id="KW-1185">Reference proteome</keyword>
<evidence type="ECO:0000256" key="7">
    <source>
        <dbReference type="SAM" id="MobiDB-lite"/>
    </source>
</evidence>
<evidence type="ECO:0000313" key="10">
    <source>
        <dbReference type="Proteomes" id="UP001595755"/>
    </source>
</evidence>